<reference evidence="1 2" key="1">
    <citation type="submission" date="2022-08" db="EMBL/GenBank/DDBJ databases">
        <title>Myroides zhujiangensis sp. nov., a novel bacterium isolated from sediment in the Pearl River Estuary.</title>
        <authorList>
            <person name="Cui L."/>
        </authorList>
    </citation>
    <scope>NUCLEOTIDE SEQUENCE [LARGE SCALE GENOMIC DNA]</scope>
    <source>
        <strain evidence="1 2">SCSIO 72103</strain>
    </source>
</reference>
<evidence type="ECO:0000313" key="1">
    <source>
        <dbReference type="EMBL" id="UUV22690.1"/>
    </source>
</evidence>
<dbReference type="InterPro" id="IPR011991">
    <property type="entry name" value="ArsR-like_HTH"/>
</dbReference>
<accession>A0ABY5NVP5</accession>
<dbReference type="InterPro" id="IPR036390">
    <property type="entry name" value="WH_DNA-bd_sf"/>
</dbReference>
<dbReference type="RefSeq" id="WP_257500603.1">
    <property type="nucleotide sequence ID" value="NZ_CP102382.1"/>
</dbReference>
<proteinExistence type="predicted"/>
<dbReference type="Proteomes" id="UP001317001">
    <property type="component" value="Chromosome"/>
</dbReference>
<protein>
    <submittedName>
        <fullName evidence="1">Transcriptional regulator</fullName>
    </submittedName>
</protein>
<evidence type="ECO:0000313" key="2">
    <source>
        <dbReference type="Proteomes" id="UP001317001"/>
    </source>
</evidence>
<name>A0ABY5NVP5_9FLAO</name>
<keyword evidence="2" id="KW-1185">Reference proteome</keyword>
<gene>
    <name evidence="1" type="ORF">NPX36_06510</name>
</gene>
<organism evidence="1 2">
    <name type="scientific">Paenimyroides aestuarii</name>
    <dbReference type="NCBI Taxonomy" id="2968490"/>
    <lineage>
        <taxon>Bacteria</taxon>
        <taxon>Pseudomonadati</taxon>
        <taxon>Bacteroidota</taxon>
        <taxon>Flavobacteriia</taxon>
        <taxon>Flavobacteriales</taxon>
        <taxon>Flavobacteriaceae</taxon>
        <taxon>Paenimyroides</taxon>
    </lineage>
</organism>
<dbReference type="InterPro" id="IPR036388">
    <property type="entry name" value="WH-like_DNA-bd_sf"/>
</dbReference>
<dbReference type="CDD" id="cd00090">
    <property type="entry name" value="HTH_ARSR"/>
    <property type="match status" value="1"/>
</dbReference>
<dbReference type="SUPFAM" id="SSF46785">
    <property type="entry name" value="Winged helix' DNA-binding domain"/>
    <property type="match status" value="1"/>
</dbReference>
<dbReference type="EMBL" id="CP102382">
    <property type="protein sequence ID" value="UUV22690.1"/>
    <property type="molecule type" value="Genomic_DNA"/>
</dbReference>
<sequence length="160" mass="19281">MRQLLALDLFKEISEHYEVYYKLPPLTARIYTLFIFNNCKDGLTFDELVEIFQASKSSVSTSLNVLIEHNYIEQIKKENERKRYFRSNRNLFLKRLDDVLKRLKNEKEINIKLKEYRQSTCRDLFKQEAFDVYIDHLSDVTQSIEKTIQNLKLHIKPNEE</sequence>
<dbReference type="Gene3D" id="1.10.10.10">
    <property type="entry name" value="Winged helix-like DNA-binding domain superfamily/Winged helix DNA-binding domain"/>
    <property type="match status" value="1"/>
</dbReference>